<evidence type="ECO:0000256" key="1">
    <source>
        <dbReference type="SAM" id="Phobius"/>
    </source>
</evidence>
<reference evidence="2 3" key="1">
    <citation type="submission" date="2011-06" db="EMBL/GenBank/DDBJ databases">
        <title>The draft genome of Thiocapsa marina 5811.</title>
        <authorList>
            <consortium name="US DOE Joint Genome Institute (JGI-PGF)"/>
            <person name="Lucas S."/>
            <person name="Han J."/>
            <person name="Cheng J.-F."/>
            <person name="Goodwin L."/>
            <person name="Pitluck S."/>
            <person name="Peters L."/>
            <person name="Land M.L."/>
            <person name="Hauser L."/>
            <person name="Vogl K."/>
            <person name="Liu Z."/>
            <person name="Imhoff J."/>
            <person name="Thiel V."/>
            <person name="Frigaard N.-U."/>
            <person name="Bryant D."/>
            <person name="Woyke T.J."/>
        </authorList>
    </citation>
    <scope>NUCLEOTIDE SEQUENCE [LARGE SCALE GENOMIC DNA]</scope>
    <source>
        <strain evidence="2 3">5811</strain>
    </source>
</reference>
<keyword evidence="1" id="KW-0472">Membrane</keyword>
<evidence type="ECO:0000313" key="2">
    <source>
        <dbReference type="EMBL" id="EGV16912.1"/>
    </source>
</evidence>
<gene>
    <name evidence="2" type="ORF">ThimaDRAFT_3741</name>
</gene>
<name>F9UFN8_9GAMM</name>
<protein>
    <submittedName>
        <fullName evidence="2">Transmembrane protein</fullName>
    </submittedName>
</protein>
<dbReference type="AlphaFoldDB" id="F9UFN8"/>
<keyword evidence="1" id="KW-1133">Transmembrane helix</keyword>
<accession>F9UFN8</accession>
<evidence type="ECO:0000313" key="3">
    <source>
        <dbReference type="Proteomes" id="UP000005459"/>
    </source>
</evidence>
<keyword evidence="1 2" id="KW-0812">Transmembrane</keyword>
<keyword evidence="3" id="KW-1185">Reference proteome</keyword>
<proteinExistence type="predicted"/>
<sequence length="198" mass="21014">MDGHRGINSRHSGAVLIIALIMLLVTTLIGISVFEMGSNNLVVVANLESREQARKAAEDTLEVAIENLALLIESLAPDSPKAVFFCEGHKNHQCHDIDGDGLLDIEVSLTDPQPSCMLVTPTRNDELDVTDINDQGCFIGTQQGGAVDGAGATGQSMCSASVWDLRAVAVDVMTQAEARVRQGVSVRVSNNDVATECP</sequence>
<feature type="transmembrane region" description="Helical" evidence="1">
    <location>
        <begin position="12"/>
        <end position="34"/>
    </location>
</feature>
<dbReference type="STRING" id="768671.ThimaDRAFT_3741"/>
<organism evidence="2 3">
    <name type="scientific">Thiocapsa marina 5811</name>
    <dbReference type="NCBI Taxonomy" id="768671"/>
    <lineage>
        <taxon>Bacteria</taxon>
        <taxon>Pseudomonadati</taxon>
        <taxon>Pseudomonadota</taxon>
        <taxon>Gammaproteobacteria</taxon>
        <taxon>Chromatiales</taxon>
        <taxon>Chromatiaceae</taxon>
        <taxon>Thiocapsa</taxon>
    </lineage>
</organism>
<dbReference type="EMBL" id="AFWV01000013">
    <property type="protein sequence ID" value="EGV16912.1"/>
    <property type="molecule type" value="Genomic_DNA"/>
</dbReference>
<dbReference type="eggNOG" id="COG4726">
    <property type="taxonomic scope" value="Bacteria"/>
</dbReference>
<dbReference type="Proteomes" id="UP000005459">
    <property type="component" value="Unassembled WGS sequence"/>
</dbReference>